<dbReference type="Pfam" id="PF01531">
    <property type="entry name" value="Glyco_transf_11"/>
    <property type="match status" value="1"/>
</dbReference>
<dbReference type="GO" id="GO:0016020">
    <property type="term" value="C:membrane"/>
    <property type="evidence" value="ECO:0007669"/>
    <property type="project" value="InterPro"/>
</dbReference>
<protein>
    <submittedName>
        <fullName evidence="3">Alpha-1,2-fucosyltransferase</fullName>
    </submittedName>
</protein>
<dbReference type="InterPro" id="IPR002516">
    <property type="entry name" value="Glyco_trans_11"/>
</dbReference>
<proteinExistence type="predicted"/>
<keyword evidence="1" id="KW-0328">Glycosyltransferase</keyword>
<reference evidence="3" key="1">
    <citation type="submission" date="2018-02" db="EMBL/GenBank/DDBJ databases">
        <authorList>
            <person name="Vasarhelyi B.M."/>
            <person name="Deshmukh S."/>
            <person name="Balint B."/>
            <person name="Kukolya J."/>
        </authorList>
    </citation>
    <scope>NUCLEOTIDE SEQUENCE</scope>
    <source>
        <strain evidence="3">KB22</strain>
    </source>
</reference>
<organism evidence="3 4">
    <name type="scientific">Sphingobacterium hungaricum</name>
    <dbReference type="NCBI Taxonomy" id="2082723"/>
    <lineage>
        <taxon>Bacteria</taxon>
        <taxon>Pseudomonadati</taxon>
        <taxon>Bacteroidota</taxon>
        <taxon>Sphingobacteriia</taxon>
        <taxon>Sphingobacteriales</taxon>
        <taxon>Sphingobacteriaceae</taxon>
        <taxon>Sphingobacterium</taxon>
    </lineage>
</organism>
<evidence type="ECO:0000256" key="1">
    <source>
        <dbReference type="ARBA" id="ARBA00022676"/>
    </source>
</evidence>
<dbReference type="GO" id="GO:0008107">
    <property type="term" value="F:galactoside 2-alpha-L-fucosyltransferase activity"/>
    <property type="evidence" value="ECO:0007669"/>
    <property type="project" value="InterPro"/>
</dbReference>
<evidence type="ECO:0000313" key="3">
    <source>
        <dbReference type="EMBL" id="MBE8713677.1"/>
    </source>
</evidence>
<comment type="caution">
    <text evidence="3">The sequence shown here is derived from an EMBL/GenBank/DDBJ whole genome shotgun (WGS) entry which is preliminary data.</text>
</comment>
<dbReference type="PANTHER" id="PTHR11927:SF9">
    <property type="entry name" value="L-FUCOSYLTRANSFERASE"/>
    <property type="match status" value="1"/>
</dbReference>
<gene>
    <name evidence="3" type="ORF">C4F49_08295</name>
</gene>
<dbReference type="GO" id="GO:0005975">
    <property type="term" value="P:carbohydrate metabolic process"/>
    <property type="evidence" value="ECO:0007669"/>
    <property type="project" value="InterPro"/>
</dbReference>
<evidence type="ECO:0000313" key="4">
    <source>
        <dbReference type="Proteomes" id="UP000616201"/>
    </source>
</evidence>
<dbReference type="PANTHER" id="PTHR11927">
    <property type="entry name" value="GALACTOSIDE 2-L-FUCOSYLTRANSFERASE"/>
    <property type="match status" value="1"/>
</dbReference>
<keyword evidence="2" id="KW-0808">Transferase</keyword>
<evidence type="ECO:0000256" key="2">
    <source>
        <dbReference type="ARBA" id="ARBA00022679"/>
    </source>
</evidence>
<accession>A0A928UVW3</accession>
<name>A0A928UVW3_9SPHI</name>
<dbReference type="CDD" id="cd11301">
    <property type="entry name" value="Fut1_Fut2_like"/>
    <property type="match status" value="1"/>
</dbReference>
<dbReference type="EMBL" id="PRDK01000005">
    <property type="protein sequence ID" value="MBE8713677.1"/>
    <property type="molecule type" value="Genomic_DNA"/>
</dbReference>
<dbReference type="Proteomes" id="UP000616201">
    <property type="component" value="Unassembled WGS sequence"/>
</dbReference>
<dbReference type="Gene3D" id="3.40.50.11350">
    <property type="match status" value="1"/>
</dbReference>
<keyword evidence="4" id="KW-1185">Reference proteome</keyword>
<dbReference type="AlphaFoldDB" id="A0A928UVW3"/>
<sequence>MRNLKIVNFIGGLGNQMFQYAFYLYLIQHHRRVKADLREFEGYPLHNGFELTQIFDIKLKKATSLDINLHDNNKGNYFWRLFRRINGSRKSYQNEKIHFSYDQSIKTDSMSRYYWGYWQNQNYLNPIEPELRKAFIFPKITDNKNADLLSEINRKNTVAVHVRRGDYVNHPSLGNICDLAYYQKAISIMKEKIPNATFVIFSNDQRWCRENLAVDDGIFVDWNTGNESFRDMQLMSACSHQIIANSSFSWWAAWLNPNPKKIIVQPKKWINDNALDTSGLVFKNALEI</sequence>